<dbReference type="InterPro" id="IPR025110">
    <property type="entry name" value="AMP-bd_C"/>
</dbReference>
<dbReference type="SUPFAM" id="SSF56801">
    <property type="entry name" value="Acetyl-CoA synthetase-like"/>
    <property type="match status" value="1"/>
</dbReference>
<dbReference type="GO" id="GO:0003987">
    <property type="term" value="F:acetate-CoA ligase activity"/>
    <property type="evidence" value="ECO:0007669"/>
    <property type="project" value="UniProtKB-EC"/>
</dbReference>
<dbReference type="EC" id="6.2.1.1" evidence="1"/>
<keyword evidence="4" id="KW-0067">ATP-binding</keyword>
<evidence type="ECO:0000256" key="5">
    <source>
        <dbReference type="ARBA" id="ARBA00022990"/>
    </source>
</evidence>
<dbReference type="InterPro" id="IPR000873">
    <property type="entry name" value="AMP-dep_synth/lig_dom"/>
</dbReference>
<evidence type="ECO:0000259" key="7">
    <source>
        <dbReference type="Pfam" id="PF13193"/>
    </source>
</evidence>
<feature type="domain" description="AMP-dependent synthetase/ligase" evidence="6">
    <location>
        <begin position="58"/>
        <end position="421"/>
    </location>
</feature>
<dbReference type="AlphaFoldDB" id="A0A445MV62"/>
<dbReference type="GO" id="GO:0006085">
    <property type="term" value="P:acetyl-CoA biosynthetic process"/>
    <property type="evidence" value="ECO:0007669"/>
    <property type="project" value="TreeGrafter"/>
</dbReference>
<organism evidence="8">
    <name type="scientific">uncultured Desulfobacterium sp</name>
    <dbReference type="NCBI Taxonomy" id="201089"/>
    <lineage>
        <taxon>Bacteria</taxon>
        <taxon>Pseudomonadati</taxon>
        <taxon>Thermodesulfobacteriota</taxon>
        <taxon>Desulfobacteria</taxon>
        <taxon>Desulfobacterales</taxon>
        <taxon>Desulfobacteriaceae</taxon>
        <taxon>Desulfobacterium</taxon>
        <taxon>environmental samples</taxon>
    </lineage>
</organism>
<name>A0A445MV62_9BACT</name>
<keyword evidence="3" id="KW-0547">Nucleotide-binding</keyword>
<accession>A0A445MV62</accession>
<dbReference type="InterPro" id="IPR020845">
    <property type="entry name" value="AMP-binding_CS"/>
</dbReference>
<dbReference type="PANTHER" id="PTHR24095:SF14">
    <property type="entry name" value="ACETYL-COENZYME A SYNTHETASE 1"/>
    <property type="match status" value="1"/>
</dbReference>
<keyword evidence="5" id="KW-0007">Acetylation</keyword>
<evidence type="ECO:0000256" key="2">
    <source>
        <dbReference type="ARBA" id="ARBA00022598"/>
    </source>
</evidence>
<dbReference type="PANTHER" id="PTHR24095">
    <property type="entry name" value="ACETYL-COENZYME A SYNTHETASE"/>
    <property type="match status" value="1"/>
</dbReference>
<evidence type="ECO:0000256" key="1">
    <source>
        <dbReference type="ARBA" id="ARBA00013275"/>
    </source>
</evidence>
<protein>
    <recommendedName>
        <fullName evidence="1">acetate--CoA ligase</fullName>
        <ecNumber evidence="1">6.2.1.1</ecNumber>
    </recommendedName>
</protein>
<dbReference type="EMBL" id="OJIN01000088">
    <property type="protein sequence ID" value="SPD73282.1"/>
    <property type="molecule type" value="Genomic_DNA"/>
</dbReference>
<dbReference type="Pfam" id="PF13193">
    <property type="entry name" value="AMP-binding_C"/>
    <property type="match status" value="1"/>
</dbReference>
<feature type="domain" description="AMP-binding enzyme C-terminal" evidence="7">
    <location>
        <begin position="472"/>
        <end position="550"/>
    </location>
</feature>
<dbReference type="GO" id="GO:0005524">
    <property type="term" value="F:ATP binding"/>
    <property type="evidence" value="ECO:0007669"/>
    <property type="project" value="UniProtKB-KW"/>
</dbReference>
<dbReference type="Gene3D" id="3.30.300.30">
    <property type="match status" value="1"/>
</dbReference>
<evidence type="ECO:0000256" key="4">
    <source>
        <dbReference type="ARBA" id="ARBA00022840"/>
    </source>
</evidence>
<sequence length="573" mass="64779">MIKARIPAQNPDANLKPYETSYKTFSWAEAEGQFTWSETGKINITYEAIDRWADKPDTSNKKAFIFDYKGHITSYTYAEVKVMVCQWAALLTYYGFNTGDRLFIYLPPCPEIYFVILACSRLGVIFTPLYQTLGYEELEERIGNAEPRGIITHPDLAERLPVEAMGMVENIFFIEGPLPGLFTGEVSVKDLISQMPKTLEPAWVKAETALYMIYSSGSTGPPKGVIHAHRDMLGHMITAKNVLDIREDSILWTDADPAWVTGTAYGVFAPLLCGATSVIQADPFSSSTWYRTLEKHKISVWYTTPLTIMRLMETGEDLPTRYDLSFLRHIATVGKSLTPEQFYWVKKNMRLSPHDTFWMTETGMICLANFPSMDIKPGSMGKPVPGVKAAVLDENGMPLPFLSMGELAIKTDWPCLMTGLWNDMERYRSYFRFEGWFMTGDMAFMDEEGYFYHQGRIDDLIKVGEKLIGPYEIEHTLQQHPSVLESAVISKGSHNNGPILKAFITPARGVTPSARLNREIRAFVKGNISSEVPLNEIEFIQRLPKTSSGKLLRRVLRARELGLPDGNPLEMKD</sequence>
<gene>
    <name evidence="8" type="primary">acsA</name>
    <name evidence="8" type="ORF">PITCH_A1780001</name>
</gene>
<evidence type="ECO:0000313" key="8">
    <source>
        <dbReference type="EMBL" id="SPD73282.1"/>
    </source>
</evidence>
<reference evidence="8" key="1">
    <citation type="submission" date="2018-01" db="EMBL/GenBank/DDBJ databases">
        <authorList>
            <person name="Regsiter A."/>
            <person name="William W."/>
        </authorList>
    </citation>
    <scope>NUCLEOTIDE SEQUENCE</scope>
    <source>
        <strain evidence="8">TRIP AH-1</strain>
    </source>
</reference>
<evidence type="ECO:0000259" key="6">
    <source>
        <dbReference type="Pfam" id="PF00501"/>
    </source>
</evidence>
<dbReference type="Pfam" id="PF00501">
    <property type="entry name" value="AMP-binding"/>
    <property type="match status" value="1"/>
</dbReference>
<proteinExistence type="predicted"/>
<dbReference type="PROSITE" id="PS00455">
    <property type="entry name" value="AMP_BINDING"/>
    <property type="match status" value="1"/>
</dbReference>
<keyword evidence="2 8" id="KW-0436">Ligase</keyword>
<evidence type="ECO:0000256" key="3">
    <source>
        <dbReference type="ARBA" id="ARBA00022741"/>
    </source>
</evidence>
<dbReference type="Gene3D" id="3.40.50.12780">
    <property type="entry name" value="N-terminal domain of ligase-like"/>
    <property type="match status" value="1"/>
</dbReference>
<dbReference type="GO" id="GO:0005829">
    <property type="term" value="C:cytosol"/>
    <property type="evidence" value="ECO:0007669"/>
    <property type="project" value="TreeGrafter"/>
</dbReference>
<dbReference type="InterPro" id="IPR042099">
    <property type="entry name" value="ANL_N_sf"/>
</dbReference>
<dbReference type="InterPro" id="IPR045851">
    <property type="entry name" value="AMP-bd_C_sf"/>
</dbReference>